<gene>
    <name evidence="2" type="ORF">MNBD_GAMMA12-1640</name>
</gene>
<evidence type="ECO:0000259" key="1">
    <source>
        <dbReference type="Pfam" id="PF01266"/>
    </source>
</evidence>
<protein>
    <recommendedName>
        <fullName evidence="1">FAD dependent oxidoreductase domain-containing protein</fullName>
    </recommendedName>
</protein>
<dbReference type="InterPro" id="IPR006076">
    <property type="entry name" value="FAD-dep_OxRdtase"/>
</dbReference>
<sequence>MSLLGLNNYSETFDWIVVGGGISGVSIAEILCREGKSVLLVEKNSQLVSETSKVFHEWMHSGALYSLVPDNLLTLRYLLGATDDLFEFYNSFSRMNLTPTESGVKVANYGWFNRDQIEYRYRINKLNPIWMSLVSRSINIIDLLSNHDWLRRRAGSEYGRSNIRMSHWYNFITRQIKSQSKFYLKQSPDLTMNSRVLISDLLSAALHKGLTVVTGTEITTINDNGEFIEVEGQDVVYRANKVVICSPDLISEQLKVPIKTSYAPIAVVENVPEEEVSFVELDYNTKNCINLLIKDGNVGQAGGITVNHLNDVESYLEYIIREHKKRNPKIEVIDSYIGLKKELVQKGENRNYLYHINQNSSNIWSVVLGKFTLAFSMAPEFYRRVYHANPSTVVGDFIESEHNDLLSKTSWQEIMLKNR</sequence>
<accession>A0A3B0Z8I2</accession>
<evidence type="ECO:0000313" key="2">
    <source>
        <dbReference type="EMBL" id="VAW82569.1"/>
    </source>
</evidence>
<dbReference type="EMBL" id="UOFL01000249">
    <property type="protein sequence ID" value="VAW82569.1"/>
    <property type="molecule type" value="Genomic_DNA"/>
</dbReference>
<dbReference type="InterPro" id="IPR036188">
    <property type="entry name" value="FAD/NAD-bd_sf"/>
</dbReference>
<feature type="domain" description="FAD dependent oxidoreductase" evidence="1">
    <location>
        <begin position="14"/>
        <end position="273"/>
    </location>
</feature>
<dbReference type="SUPFAM" id="SSF51905">
    <property type="entry name" value="FAD/NAD(P)-binding domain"/>
    <property type="match status" value="1"/>
</dbReference>
<name>A0A3B0Z8I2_9ZZZZ</name>
<dbReference type="Pfam" id="PF01266">
    <property type="entry name" value="DAO"/>
    <property type="match status" value="1"/>
</dbReference>
<dbReference type="Gene3D" id="3.50.50.60">
    <property type="entry name" value="FAD/NAD(P)-binding domain"/>
    <property type="match status" value="1"/>
</dbReference>
<organism evidence="2">
    <name type="scientific">hydrothermal vent metagenome</name>
    <dbReference type="NCBI Taxonomy" id="652676"/>
    <lineage>
        <taxon>unclassified sequences</taxon>
        <taxon>metagenomes</taxon>
        <taxon>ecological metagenomes</taxon>
    </lineage>
</organism>
<proteinExistence type="predicted"/>
<dbReference type="AlphaFoldDB" id="A0A3B0Z8I2"/>
<reference evidence="2" key="1">
    <citation type="submission" date="2018-06" db="EMBL/GenBank/DDBJ databases">
        <authorList>
            <person name="Zhirakovskaya E."/>
        </authorList>
    </citation>
    <scope>NUCLEOTIDE SEQUENCE</scope>
</reference>